<dbReference type="RefSeq" id="WP_216374234.1">
    <property type="nucleotide sequence ID" value="NZ_JAGRYT010000001.1"/>
</dbReference>
<gene>
    <name evidence="1" type="ORF">KC222_00685</name>
</gene>
<proteinExistence type="predicted"/>
<evidence type="ECO:0000313" key="1">
    <source>
        <dbReference type="EMBL" id="MBU4680528.1"/>
    </source>
</evidence>
<dbReference type="InterPro" id="IPR009483">
    <property type="entry name" value="IpaD/BipD/SipD"/>
</dbReference>
<sequence>MDISNNYLRTIASNHYLYSANDTKETLSATNQGADTAVQHTNDGVSANARFLNKPILSVMGGQNKLTHLLKTGQATALRAELSAIKARATLVSREVASRMDVLRSSGAPKMAASVPLPADQRTPVGPAINMSLFLQNLGLLSPDVQLDGAEQQNSLFDSLKNATAGGTGPSSSWDICESVADAIGGMGSDYLDIFQQAVEKYAEFYRDFSDFISKLKDYMQASSMGGDGITILKGDKFLADLQKLIDKYTSGNNAKLYPANGGGASKEESEAWCREMGFDPEKCLRRLSDGSYEVRIDTSPLQEIYDSVTLNFPYTITEGSIGLGMLCNSAQWAAWQAGLDMQKDNIQTGMQTLTQKYSNANSTYDNLVKVLSSTITSLLDCDKGFLNI</sequence>
<keyword evidence="2" id="KW-1185">Reference proteome</keyword>
<reference evidence="2" key="2">
    <citation type="submission" date="2023-07" db="EMBL/GenBank/DDBJ databases">
        <title>Cedecea davisae an AmpC producer and its therapeutic implications.</title>
        <authorList>
            <person name="Notter J."/>
        </authorList>
    </citation>
    <scope>NUCLEOTIDE SEQUENCE [LARGE SCALE GENOMIC DNA]</scope>
    <source>
        <strain evidence="2">1</strain>
    </source>
</reference>
<dbReference type="Proteomes" id="UP000686327">
    <property type="component" value="Unassembled WGS sequence"/>
</dbReference>
<protein>
    <submittedName>
        <fullName evidence="1">IpaD/SipD/SspD family type III secretion system needle tip protein</fullName>
    </submittedName>
</protein>
<reference evidence="1 2" key="1">
    <citation type="submission" date="2021-04" db="EMBL/GenBank/DDBJ databases">
        <authorList>
            <person name="Seiffert S.N."/>
        </authorList>
    </citation>
    <scope>NUCLEOTIDE SEQUENCE [LARGE SCALE GENOMIC DNA]</scope>
    <source>
        <strain evidence="1 2">1</strain>
    </source>
</reference>
<comment type="caution">
    <text evidence="1">The sequence shown here is derived from an EMBL/GenBank/DDBJ whole genome shotgun (WGS) entry which is preliminary data.</text>
</comment>
<evidence type="ECO:0000313" key="2">
    <source>
        <dbReference type="Proteomes" id="UP000686327"/>
    </source>
</evidence>
<dbReference type="Pfam" id="PF06511">
    <property type="entry name" value="T3SS_TC"/>
    <property type="match status" value="1"/>
</dbReference>
<accession>A0ABS6DBC6</accession>
<name>A0ABS6DBC6_9ENTR</name>
<organism evidence="1 2">
    <name type="scientific">Cedecea davisae</name>
    <dbReference type="NCBI Taxonomy" id="158484"/>
    <lineage>
        <taxon>Bacteria</taxon>
        <taxon>Pseudomonadati</taxon>
        <taxon>Pseudomonadota</taxon>
        <taxon>Gammaproteobacteria</taxon>
        <taxon>Enterobacterales</taxon>
        <taxon>Enterobacteriaceae</taxon>
        <taxon>Cedecea</taxon>
    </lineage>
</organism>
<dbReference type="EMBL" id="JAGRYU010000002">
    <property type="protein sequence ID" value="MBU4680528.1"/>
    <property type="molecule type" value="Genomic_DNA"/>
</dbReference>